<evidence type="ECO:0000256" key="6">
    <source>
        <dbReference type="SAM" id="Phobius"/>
    </source>
</evidence>
<dbReference type="InterPro" id="IPR001357">
    <property type="entry name" value="BRCT_dom"/>
</dbReference>
<dbReference type="Proteomes" id="UP000283513">
    <property type="component" value="Unassembled WGS sequence"/>
</dbReference>
<dbReference type="AlphaFoldDB" id="A0A173TK57"/>
<evidence type="ECO:0000313" key="10">
    <source>
        <dbReference type="EMBL" id="RHC15962.1"/>
    </source>
</evidence>
<organism evidence="8 11">
    <name type="scientific">Roseburia intestinalis</name>
    <dbReference type="NCBI Taxonomy" id="166486"/>
    <lineage>
        <taxon>Bacteria</taxon>
        <taxon>Bacillati</taxon>
        <taxon>Bacillota</taxon>
        <taxon>Clostridia</taxon>
        <taxon>Lachnospirales</taxon>
        <taxon>Lachnospiraceae</taxon>
        <taxon>Roseburia</taxon>
    </lineage>
</organism>
<feature type="transmembrane region" description="Helical" evidence="6">
    <location>
        <begin position="132"/>
        <end position="151"/>
    </location>
</feature>
<reference evidence="8 11" key="1">
    <citation type="submission" date="2015-09" db="EMBL/GenBank/DDBJ databases">
        <authorList>
            <consortium name="Pathogen Informatics"/>
        </authorList>
    </citation>
    <scope>NUCLEOTIDE SEQUENCE [LARGE SCALE GENOMIC DNA]</scope>
    <source>
        <strain evidence="8 11">2789STDY5834960</strain>
    </source>
</reference>
<evidence type="ECO:0000313" key="9">
    <source>
        <dbReference type="EMBL" id="RHA70346.1"/>
    </source>
</evidence>
<keyword evidence="3 6" id="KW-0812">Transmembrane</keyword>
<evidence type="ECO:0000256" key="2">
    <source>
        <dbReference type="ARBA" id="ARBA00009399"/>
    </source>
</evidence>
<dbReference type="InterPro" id="IPR007267">
    <property type="entry name" value="GtrA_DPMS_TM"/>
</dbReference>
<dbReference type="Proteomes" id="UP000095350">
    <property type="component" value="Unassembled WGS sequence"/>
</dbReference>
<dbReference type="PANTHER" id="PTHR38459">
    <property type="entry name" value="PROPHAGE BACTOPRENOL-LINKED GLUCOSE TRANSLOCASE HOMOLOG"/>
    <property type="match status" value="1"/>
</dbReference>
<keyword evidence="4 6" id="KW-1133">Transmembrane helix</keyword>
<dbReference type="PANTHER" id="PTHR38459:SF5">
    <property type="entry name" value="CELL WALL TEICHOIC ACID GLYCOSYLATION PROTEIN GTCA"/>
    <property type="match status" value="1"/>
</dbReference>
<dbReference type="GO" id="GO:0000271">
    <property type="term" value="P:polysaccharide biosynthetic process"/>
    <property type="evidence" value="ECO:0007669"/>
    <property type="project" value="InterPro"/>
</dbReference>
<name>A0A173TK57_9FIRM</name>
<comment type="similarity">
    <text evidence="2">Belongs to the GtrA family.</text>
</comment>
<evidence type="ECO:0000313" key="11">
    <source>
        <dbReference type="Proteomes" id="UP000095350"/>
    </source>
</evidence>
<protein>
    <submittedName>
        <fullName evidence="9">GtrA family protein</fullName>
    </submittedName>
    <submittedName>
        <fullName evidence="8">GtrA-like protein</fullName>
    </submittedName>
</protein>
<accession>A0A173TK57</accession>
<dbReference type="GO" id="GO:0005886">
    <property type="term" value="C:plasma membrane"/>
    <property type="evidence" value="ECO:0007669"/>
    <property type="project" value="TreeGrafter"/>
</dbReference>
<dbReference type="Pfam" id="PF04138">
    <property type="entry name" value="GtrA_DPMS_TM"/>
    <property type="match status" value="1"/>
</dbReference>
<dbReference type="InterPro" id="IPR051401">
    <property type="entry name" value="GtrA_CellWall_Glycosyl"/>
</dbReference>
<feature type="domain" description="BRCT" evidence="7">
    <location>
        <begin position="61"/>
        <end position="153"/>
    </location>
</feature>
<reference evidence="12 13" key="2">
    <citation type="submission" date="2018-08" db="EMBL/GenBank/DDBJ databases">
        <title>A genome reference for cultivated species of the human gut microbiota.</title>
        <authorList>
            <person name="Zou Y."/>
            <person name="Xue W."/>
            <person name="Luo G."/>
        </authorList>
    </citation>
    <scope>NUCLEOTIDE SEQUENCE [LARGE SCALE GENOMIC DNA]</scope>
    <source>
        <strain evidence="10 12">AM37-1AC</strain>
        <strain evidence="9 13">AM43-11</strain>
    </source>
</reference>
<feature type="transmembrane region" description="Helical" evidence="6">
    <location>
        <begin position="64"/>
        <end position="82"/>
    </location>
</feature>
<evidence type="ECO:0000313" key="8">
    <source>
        <dbReference type="EMBL" id="CUN02387.1"/>
    </source>
</evidence>
<dbReference type="Proteomes" id="UP000284465">
    <property type="component" value="Unassembled WGS sequence"/>
</dbReference>
<evidence type="ECO:0000313" key="13">
    <source>
        <dbReference type="Proteomes" id="UP000284465"/>
    </source>
</evidence>
<dbReference type="PROSITE" id="PS50172">
    <property type="entry name" value="BRCT"/>
    <property type="match status" value="1"/>
</dbReference>
<evidence type="ECO:0000259" key="7">
    <source>
        <dbReference type="PROSITE" id="PS50172"/>
    </source>
</evidence>
<evidence type="ECO:0000256" key="4">
    <source>
        <dbReference type="ARBA" id="ARBA00022989"/>
    </source>
</evidence>
<evidence type="ECO:0000313" key="12">
    <source>
        <dbReference type="Proteomes" id="UP000283513"/>
    </source>
</evidence>
<evidence type="ECO:0000256" key="1">
    <source>
        <dbReference type="ARBA" id="ARBA00004141"/>
    </source>
</evidence>
<dbReference type="EMBL" id="QSHO01000011">
    <property type="protein sequence ID" value="RHC15962.1"/>
    <property type="molecule type" value="Genomic_DNA"/>
</dbReference>
<dbReference type="OrthoDB" id="361483at2"/>
<proteinExistence type="inferred from homology"/>
<dbReference type="RefSeq" id="WP_055194081.1">
    <property type="nucleotide sequence ID" value="NZ_CABIYH010000010.1"/>
</dbReference>
<comment type="subcellular location">
    <subcellularLocation>
        <location evidence="1">Membrane</location>
        <topology evidence="1">Multi-pass membrane protein</topology>
    </subcellularLocation>
</comment>
<evidence type="ECO:0000256" key="5">
    <source>
        <dbReference type="ARBA" id="ARBA00023136"/>
    </source>
</evidence>
<dbReference type="PaxDb" id="166486-ERS852572_01563"/>
<dbReference type="STRING" id="166486.ERS852572_01563"/>
<feature type="transmembrane region" description="Helical" evidence="6">
    <location>
        <begin position="32"/>
        <end position="52"/>
    </location>
</feature>
<dbReference type="EMBL" id="CYXZ01000010">
    <property type="protein sequence ID" value="CUN02387.1"/>
    <property type="molecule type" value="Genomic_DNA"/>
</dbReference>
<keyword evidence="5 6" id="KW-0472">Membrane</keyword>
<dbReference type="EMBL" id="QSFP01000001">
    <property type="protein sequence ID" value="RHA70346.1"/>
    <property type="molecule type" value="Genomic_DNA"/>
</dbReference>
<feature type="transmembrane region" description="Helical" evidence="6">
    <location>
        <begin position="94"/>
        <end position="120"/>
    </location>
</feature>
<sequence>MDTRKPDIFDRLMHLPVLNIFEPFYKKHKEMLLYLFFGGLTFVISVITYAFFNVSLGMNELVANIFSWILAVLFAFFTNRIWVFDGKTNGEKEFLVQMINFFGGRVATLVVEEVILFVFITKLGFGSMVVKIAAQVIVIVLNYVISKLWVFRK</sequence>
<evidence type="ECO:0000256" key="3">
    <source>
        <dbReference type="ARBA" id="ARBA00022692"/>
    </source>
</evidence>
<gene>
    <name evidence="10" type="ORF">DW856_12840</name>
    <name evidence="9" type="ORF">DW927_01460</name>
    <name evidence="8" type="ORF">ERS852572_01563</name>
</gene>